<sequence length="68" mass="7565">LLTNNSLSEINAADFICRQQSVTLCTSDQTWRCIEAQAHVTSVHGASVKKLYGHVEYTFAGEFVLPHQ</sequence>
<accession>F5GTG9</accession>
<dbReference type="AlphaFoldDB" id="F5GTG9"/>
<name>F5GTG9_ANGCA</name>
<proteinExistence type="evidence at transcript level"/>
<dbReference type="EMBL" id="JI625605">
    <property type="protein sequence ID" value="AEB96367.1"/>
    <property type="molecule type" value="mRNA"/>
</dbReference>
<reference evidence="1" key="1">
    <citation type="journal article" date="2011" name="Mol. Biochem. Parasitol.">
        <title>A transcriptomic study on the pepsin-activated infective larvae of Angiostrongylus cantonensis.</title>
        <authorList>
            <person name="Chang S.H."/>
            <person name="Tang P."/>
            <person name="Wang L.C."/>
        </authorList>
    </citation>
    <scope>NUCLEOTIDE SEQUENCE</scope>
    <source>
        <strain evidence="1">Taiwan</strain>
    </source>
</reference>
<feature type="non-terminal residue" evidence="1">
    <location>
        <position position="1"/>
    </location>
</feature>
<feature type="non-terminal residue" evidence="1">
    <location>
        <position position="68"/>
    </location>
</feature>
<protein>
    <submittedName>
        <fullName evidence="1">Uncharacterized protein</fullName>
    </submittedName>
</protein>
<organism evidence="1">
    <name type="scientific">Angiostrongylus cantonensis</name>
    <name type="common">Rat lungworm</name>
    <dbReference type="NCBI Taxonomy" id="6313"/>
    <lineage>
        <taxon>Eukaryota</taxon>
        <taxon>Metazoa</taxon>
        <taxon>Ecdysozoa</taxon>
        <taxon>Nematoda</taxon>
        <taxon>Chromadorea</taxon>
        <taxon>Rhabditida</taxon>
        <taxon>Rhabditina</taxon>
        <taxon>Rhabditomorpha</taxon>
        <taxon>Strongyloidea</taxon>
        <taxon>Metastrongylidae</taxon>
        <taxon>Angiostrongylus</taxon>
    </lineage>
</organism>
<evidence type="ECO:0000313" key="1">
    <source>
        <dbReference type="EMBL" id="AEB96367.1"/>
    </source>
</evidence>